<feature type="compositionally biased region" description="Basic residues" evidence="1">
    <location>
        <begin position="116"/>
        <end position="131"/>
    </location>
</feature>
<dbReference type="AlphaFoldDB" id="A0A9E7E9E1"/>
<dbReference type="EMBL" id="CP097502">
    <property type="protein sequence ID" value="URD72848.1"/>
    <property type="molecule type" value="Genomic_DNA"/>
</dbReference>
<dbReference type="Proteomes" id="UP001055439">
    <property type="component" value="Chromosome 1"/>
</dbReference>
<evidence type="ECO:0000256" key="1">
    <source>
        <dbReference type="SAM" id="MobiDB-lite"/>
    </source>
</evidence>
<evidence type="ECO:0000313" key="2">
    <source>
        <dbReference type="EMBL" id="URD72848.1"/>
    </source>
</evidence>
<keyword evidence="3" id="KW-1185">Reference proteome</keyword>
<accession>A0A9E7E9E1</accession>
<feature type="region of interest" description="Disordered" evidence="1">
    <location>
        <begin position="96"/>
        <end position="131"/>
    </location>
</feature>
<reference evidence="2" key="1">
    <citation type="submission" date="2022-05" db="EMBL/GenBank/DDBJ databases">
        <title>The Musa troglodytarum L. genome provides insights into the mechanism of non-climacteric behaviour and enrichment of carotenoids.</title>
        <authorList>
            <person name="Wang J."/>
        </authorList>
    </citation>
    <scope>NUCLEOTIDE SEQUENCE</scope>
    <source>
        <tissue evidence="2">Leaf</tissue>
    </source>
</reference>
<name>A0A9E7E9E1_9LILI</name>
<gene>
    <name evidence="2" type="ORF">MUK42_23942</name>
</gene>
<protein>
    <submittedName>
        <fullName evidence="2">Uncharacterized protein</fullName>
    </submittedName>
</protein>
<feature type="compositionally biased region" description="Basic residues" evidence="1">
    <location>
        <begin position="96"/>
        <end position="107"/>
    </location>
</feature>
<sequence>MTYDDDTGVKESCHFYTVRKYHHPRLFLISSASRSISIRRLNTLLNPYFPSQRGMSYGDKIFLLYIYEYPQGRRASAAFLFFVVVAFASPPPRSLHPRGCGKMKRKRSDSNLCRGGSRKKRAGRSCHRKFL</sequence>
<evidence type="ECO:0000313" key="3">
    <source>
        <dbReference type="Proteomes" id="UP001055439"/>
    </source>
</evidence>
<organism evidence="2 3">
    <name type="scientific">Musa troglodytarum</name>
    <name type="common">fe'i banana</name>
    <dbReference type="NCBI Taxonomy" id="320322"/>
    <lineage>
        <taxon>Eukaryota</taxon>
        <taxon>Viridiplantae</taxon>
        <taxon>Streptophyta</taxon>
        <taxon>Embryophyta</taxon>
        <taxon>Tracheophyta</taxon>
        <taxon>Spermatophyta</taxon>
        <taxon>Magnoliopsida</taxon>
        <taxon>Liliopsida</taxon>
        <taxon>Zingiberales</taxon>
        <taxon>Musaceae</taxon>
        <taxon>Musa</taxon>
    </lineage>
</organism>
<proteinExistence type="predicted"/>